<gene>
    <name evidence="2" type="ORF">SAMN05660324_4153</name>
</gene>
<feature type="transmembrane region" description="Helical" evidence="1">
    <location>
        <begin position="30"/>
        <end position="56"/>
    </location>
</feature>
<feature type="transmembrane region" description="Helical" evidence="1">
    <location>
        <begin position="129"/>
        <end position="150"/>
    </location>
</feature>
<dbReference type="Proteomes" id="UP000198863">
    <property type="component" value="Unassembled WGS sequence"/>
</dbReference>
<dbReference type="RefSeq" id="WP_131801525.1">
    <property type="nucleotide sequence ID" value="NZ_FNCF01000008.1"/>
</dbReference>
<organism evidence="2 3">
    <name type="scientific">Klenkia brasiliensis</name>
    <dbReference type="NCBI Taxonomy" id="333142"/>
    <lineage>
        <taxon>Bacteria</taxon>
        <taxon>Bacillati</taxon>
        <taxon>Actinomycetota</taxon>
        <taxon>Actinomycetes</taxon>
        <taxon>Geodermatophilales</taxon>
        <taxon>Geodermatophilaceae</taxon>
        <taxon>Klenkia</taxon>
    </lineage>
</organism>
<keyword evidence="1" id="KW-0472">Membrane</keyword>
<evidence type="ECO:0000313" key="3">
    <source>
        <dbReference type="Proteomes" id="UP000198863"/>
    </source>
</evidence>
<dbReference type="EMBL" id="FNCF01000008">
    <property type="protein sequence ID" value="SDH04014.1"/>
    <property type="molecule type" value="Genomic_DNA"/>
</dbReference>
<reference evidence="3" key="1">
    <citation type="submission" date="2016-10" db="EMBL/GenBank/DDBJ databases">
        <authorList>
            <person name="Varghese N."/>
            <person name="Submissions S."/>
        </authorList>
    </citation>
    <scope>NUCLEOTIDE SEQUENCE [LARGE SCALE GENOMIC DNA]</scope>
    <source>
        <strain evidence="3">DSM 44526</strain>
    </source>
</reference>
<dbReference type="AlphaFoldDB" id="A0A1G7Z5P7"/>
<keyword evidence="1" id="KW-1133">Transmembrane helix</keyword>
<feature type="transmembrane region" description="Helical" evidence="1">
    <location>
        <begin position="156"/>
        <end position="173"/>
    </location>
</feature>
<evidence type="ECO:0000256" key="1">
    <source>
        <dbReference type="SAM" id="Phobius"/>
    </source>
</evidence>
<protein>
    <submittedName>
        <fullName evidence="2">Uncharacterized protein</fullName>
    </submittedName>
</protein>
<keyword evidence="1" id="KW-0812">Transmembrane</keyword>
<name>A0A1G7Z5P7_9ACTN</name>
<sequence>MELAHGDTPGLGVSRLPNCMINRSRTAGRAIIPLMGWAIGAVVVLLLGMPLAAVWWSRRTFWSRLRPGKERDPFGDTMRRHELGAAAMARVEDAVLWGRRLEDPAERAAVVDLVQAGLPRPFLEGRSTWVVVAVVIWGTAVAAMVVFAVVDGRWGDVNWFTLVWLAPAVWMAGNTRRAIRRNSDPPATDAP</sequence>
<keyword evidence="3" id="KW-1185">Reference proteome</keyword>
<proteinExistence type="predicted"/>
<dbReference type="OrthoDB" id="5194548at2"/>
<accession>A0A1G7Z5P7</accession>
<evidence type="ECO:0000313" key="2">
    <source>
        <dbReference type="EMBL" id="SDH04014.1"/>
    </source>
</evidence>